<sequence length="90" mass="10266">MKCLLIYDIPDDRIRTKIADFCLDYGLDRIQYSAFIGDLSSNHQEELMLKLGKRLGKAPGRIDLFPICKEDWRSRISIDQKNTSSASEAG</sequence>
<dbReference type="Gene3D" id="3.30.70.240">
    <property type="match status" value="1"/>
</dbReference>
<dbReference type="EC" id="3.1.-.-" evidence="9"/>
<dbReference type="PANTHER" id="PTHR34405:SF3">
    <property type="entry name" value="CRISPR-ASSOCIATED ENDORIBONUCLEASE CAS2 3"/>
    <property type="match status" value="1"/>
</dbReference>
<name>A0A7C1FSB4_9CHLR</name>
<dbReference type="EMBL" id="DSMG01000114">
    <property type="protein sequence ID" value="HDX32040.1"/>
    <property type="molecule type" value="Genomic_DNA"/>
</dbReference>
<protein>
    <recommendedName>
        <fullName evidence="9">CRISPR-associated endoribonuclease Cas2</fullName>
        <ecNumber evidence="9">3.1.-.-</ecNumber>
    </recommendedName>
</protein>
<evidence type="ECO:0000256" key="4">
    <source>
        <dbReference type="ARBA" id="ARBA00022723"/>
    </source>
</evidence>
<evidence type="ECO:0000313" key="10">
    <source>
        <dbReference type="EMBL" id="HDX32040.1"/>
    </source>
</evidence>
<comment type="caution">
    <text evidence="10">The sequence shown here is derived from an EMBL/GenBank/DDBJ whole genome shotgun (WGS) entry which is preliminary data.</text>
</comment>
<dbReference type="GO" id="GO:0043571">
    <property type="term" value="P:maintenance of CRISPR repeat elements"/>
    <property type="evidence" value="ECO:0007669"/>
    <property type="project" value="UniProtKB-UniRule"/>
</dbReference>
<comment type="function">
    <text evidence="9">CRISPR (clustered regularly interspaced short palindromic repeat), is an adaptive immune system that provides protection against mobile genetic elements (viruses, transposable elements and conjugative plasmids). CRISPR clusters contain sequences complementary to antecedent mobile elements and target invading nucleic acids. CRISPR clusters are transcribed and processed into CRISPR RNA (crRNA). Functions as a ssRNA-specific endoribonuclease. Involved in the integration of spacer DNA into the CRISPR cassette.</text>
</comment>
<feature type="binding site" evidence="9">
    <location>
        <position position="8"/>
    </location>
    <ligand>
        <name>Mg(2+)</name>
        <dbReference type="ChEBI" id="CHEBI:18420"/>
        <note>catalytic</note>
    </ligand>
</feature>
<dbReference type="InterPro" id="IPR021127">
    <property type="entry name" value="CRISPR_associated_Cas2"/>
</dbReference>
<dbReference type="NCBIfam" id="TIGR01573">
    <property type="entry name" value="cas2"/>
    <property type="match status" value="1"/>
</dbReference>
<dbReference type="HAMAP" id="MF_01471">
    <property type="entry name" value="Cas2"/>
    <property type="match status" value="1"/>
</dbReference>
<dbReference type="GO" id="GO:0016787">
    <property type="term" value="F:hydrolase activity"/>
    <property type="evidence" value="ECO:0007669"/>
    <property type="project" value="UniProtKB-KW"/>
</dbReference>
<gene>
    <name evidence="9 10" type="primary">cas2</name>
    <name evidence="10" type="ORF">ENQ20_11205</name>
</gene>
<proteinExistence type="inferred from homology"/>
<evidence type="ECO:0000256" key="9">
    <source>
        <dbReference type="HAMAP-Rule" id="MF_01471"/>
    </source>
</evidence>
<dbReference type="Pfam" id="PF09827">
    <property type="entry name" value="CRISPR_Cas2"/>
    <property type="match status" value="1"/>
</dbReference>
<dbReference type="AlphaFoldDB" id="A0A7C1FSB4"/>
<dbReference type="CDD" id="cd09725">
    <property type="entry name" value="Cas2_I_II_III"/>
    <property type="match status" value="1"/>
</dbReference>
<evidence type="ECO:0000256" key="8">
    <source>
        <dbReference type="ARBA" id="ARBA00023118"/>
    </source>
</evidence>
<dbReference type="GO" id="GO:0051607">
    <property type="term" value="P:defense response to virus"/>
    <property type="evidence" value="ECO:0007669"/>
    <property type="project" value="UniProtKB-UniRule"/>
</dbReference>
<evidence type="ECO:0000256" key="5">
    <source>
        <dbReference type="ARBA" id="ARBA00022759"/>
    </source>
</evidence>
<evidence type="ECO:0000256" key="2">
    <source>
        <dbReference type="ARBA" id="ARBA00009959"/>
    </source>
</evidence>
<keyword evidence="5 9" id="KW-0255">Endonuclease</keyword>
<dbReference type="InterPro" id="IPR019199">
    <property type="entry name" value="Virulence_VapD/CRISPR_Cas2"/>
</dbReference>
<comment type="cofactor">
    <cofactor evidence="1 9">
        <name>Mg(2+)</name>
        <dbReference type="ChEBI" id="CHEBI:18420"/>
    </cofactor>
</comment>
<dbReference type="SUPFAM" id="SSF143430">
    <property type="entry name" value="TTP0101/SSO1404-like"/>
    <property type="match status" value="1"/>
</dbReference>
<evidence type="ECO:0000256" key="6">
    <source>
        <dbReference type="ARBA" id="ARBA00022801"/>
    </source>
</evidence>
<comment type="similarity">
    <text evidence="2 9">Belongs to the CRISPR-associated endoribonuclease Cas2 protein family.</text>
</comment>
<evidence type="ECO:0000256" key="3">
    <source>
        <dbReference type="ARBA" id="ARBA00022722"/>
    </source>
</evidence>
<dbReference type="GO" id="GO:0004521">
    <property type="term" value="F:RNA endonuclease activity"/>
    <property type="evidence" value="ECO:0007669"/>
    <property type="project" value="InterPro"/>
</dbReference>
<keyword evidence="8 9" id="KW-0051">Antiviral defense</keyword>
<dbReference type="GO" id="GO:0046872">
    <property type="term" value="F:metal ion binding"/>
    <property type="evidence" value="ECO:0007669"/>
    <property type="project" value="UniProtKB-UniRule"/>
</dbReference>
<accession>A0A7C1FSB4</accession>
<keyword evidence="6 9" id="KW-0378">Hydrolase</keyword>
<evidence type="ECO:0000256" key="1">
    <source>
        <dbReference type="ARBA" id="ARBA00001946"/>
    </source>
</evidence>
<comment type="subunit">
    <text evidence="9">Homodimer, forms a heterotetramer with a Cas1 homodimer.</text>
</comment>
<organism evidence="10">
    <name type="scientific">Caldilinea aerophila</name>
    <dbReference type="NCBI Taxonomy" id="133453"/>
    <lineage>
        <taxon>Bacteria</taxon>
        <taxon>Bacillati</taxon>
        <taxon>Chloroflexota</taxon>
        <taxon>Caldilineae</taxon>
        <taxon>Caldilineales</taxon>
        <taxon>Caldilineaceae</taxon>
        <taxon>Caldilinea</taxon>
    </lineage>
</organism>
<keyword evidence="7 9" id="KW-0460">Magnesium</keyword>
<dbReference type="PANTHER" id="PTHR34405">
    <property type="entry name" value="CRISPR-ASSOCIATED ENDORIBONUCLEASE CAS2"/>
    <property type="match status" value="1"/>
</dbReference>
<keyword evidence="3 9" id="KW-0540">Nuclease</keyword>
<evidence type="ECO:0000256" key="7">
    <source>
        <dbReference type="ARBA" id="ARBA00022842"/>
    </source>
</evidence>
<keyword evidence="4 9" id="KW-0479">Metal-binding</keyword>
<reference evidence="10" key="1">
    <citation type="journal article" date="2020" name="mSystems">
        <title>Genome- and Community-Level Interaction Insights into Carbon Utilization and Element Cycling Functions of Hydrothermarchaeota in Hydrothermal Sediment.</title>
        <authorList>
            <person name="Zhou Z."/>
            <person name="Liu Y."/>
            <person name="Xu W."/>
            <person name="Pan J."/>
            <person name="Luo Z.H."/>
            <person name="Li M."/>
        </authorList>
    </citation>
    <scope>NUCLEOTIDE SEQUENCE [LARGE SCALE GENOMIC DNA]</scope>
    <source>
        <strain evidence="10">SpSt-289</strain>
    </source>
</reference>